<accession>A0A448GVX3</accession>
<organism evidence="1 2">
    <name type="scientific">Moraxella cuniculi</name>
    <dbReference type="NCBI Taxonomy" id="34061"/>
    <lineage>
        <taxon>Bacteria</taxon>
        <taxon>Pseudomonadati</taxon>
        <taxon>Pseudomonadota</taxon>
        <taxon>Gammaproteobacteria</taxon>
        <taxon>Moraxellales</taxon>
        <taxon>Moraxellaceae</taxon>
        <taxon>Moraxella</taxon>
    </lineage>
</organism>
<dbReference type="RefSeq" id="WP_197718997.1">
    <property type="nucleotide sequence ID" value="NZ_LR134343.1"/>
</dbReference>
<evidence type="ECO:0000313" key="2">
    <source>
        <dbReference type="Proteomes" id="UP000274100"/>
    </source>
</evidence>
<dbReference type="Proteomes" id="UP000274100">
    <property type="component" value="Chromosome"/>
</dbReference>
<protein>
    <submittedName>
        <fullName evidence="1">Uncharacterized protein</fullName>
    </submittedName>
</protein>
<dbReference type="AlphaFoldDB" id="A0A448GVX3"/>
<gene>
    <name evidence="1" type="ORF">NCTC10297_00887</name>
</gene>
<name>A0A448GVX3_9GAMM</name>
<evidence type="ECO:0000313" key="1">
    <source>
        <dbReference type="EMBL" id="VEG12932.1"/>
    </source>
</evidence>
<proteinExistence type="predicted"/>
<sequence>MNRRSTQHLNSALDFVGFRKLNPTYGLRQDSIQTLGHELDHIRGGKNKTLADLAGLAAKLNTEAVISANKDRINPIKAQLEDGKDAQTTLQNQALLEGNNKTFFKDWVKNTENWQYIITTKDGEQLARHKMFNGTQKMVYDYLQQNYPDVFKANDEEFYKLVSQAMKEMGVSDSIFIPFTGNKYYANDTLMNAKEAQTRTDKDDILFYKKEFIEQMRDEKYIWSDEQFREFKKSDVYYYDKIQNGIATQKLIQAGLEKGLPLAQAALGIGEVIGGVTTLTTCPSVAGCVVATAIIVDGVDNVSTAFVNYNESIDEQIASLGLKNLGVDEQNANLIKLGTGLGTGVSAVVIAKSADGVIDGANALSRLDANPKTVIDNNVNSEYGDYILPTGLQTIDPTRTSFSQATVSYQKMENGVPKDYNYDSIVSAMKEKQGWIGDPVDVVNMPDKAPTSMDNTRILAAREAGVKVEANVHNFDDPLTKAEATRFTYNGIKPKTWGEAIQLRVQKQSDMGFTPKEWSSQYPNGSIYDPKITYDCKKVKAGNQETQICQPKK</sequence>
<dbReference type="KEGG" id="mcun:NCTC10297_00887"/>
<reference evidence="1 2" key="1">
    <citation type="submission" date="2018-12" db="EMBL/GenBank/DDBJ databases">
        <authorList>
            <consortium name="Pathogen Informatics"/>
        </authorList>
    </citation>
    <scope>NUCLEOTIDE SEQUENCE [LARGE SCALE GENOMIC DNA]</scope>
    <source>
        <strain evidence="1 2">NCTC10297</strain>
    </source>
</reference>
<dbReference type="EMBL" id="LR134343">
    <property type="protein sequence ID" value="VEG12932.1"/>
    <property type="molecule type" value="Genomic_DNA"/>
</dbReference>